<dbReference type="SUPFAM" id="SSF52540">
    <property type="entry name" value="P-loop containing nucleoside triphosphate hydrolases"/>
    <property type="match status" value="1"/>
</dbReference>
<dbReference type="PANTHER" id="PTHR10039">
    <property type="entry name" value="AMELOGENIN"/>
    <property type="match status" value="1"/>
</dbReference>
<dbReference type="OrthoDB" id="5967843at2759"/>
<evidence type="ECO:0000259" key="3">
    <source>
        <dbReference type="Pfam" id="PF24883"/>
    </source>
</evidence>
<evidence type="ECO:0000313" key="4">
    <source>
        <dbReference type="EMBL" id="KAF6759897.1"/>
    </source>
</evidence>
<feature type="region of interest" description="Disordered" evidence="2">
    <location>
        <begin position="69"/>
        <end position="108"/>
    </location>
</feature>
<organism evidence="4 5">
    <name type="scientific">Ephemerocybe angulata</name>
    <dbReference type="NCBI Taxonomy" id="980116"/>
    <lineage>
        <taxon>Eukaryota</taxon>
        <taxon>Fungi</taxon>
        <taxon>Dikarya</taxon>
        <taxon>Basidiomycota</taxon>
        <taxon>Agaricomycotina</taxon>
        <taxon>Agaricomycetes</taxon>
        <taxon>Agaricomycetidae</taxon>
        <taxon>Agaricales</taxon>
        <taxon>Agaricineae</taxon>
        <taxon>Psathyrellaceae</taxon>
        <taxon>Ephemerocybe</taxon>
    </lineage>
</organism>
<keyword evidence="5" id="KW-1185">Reference proteome</keyword>
<feature type="domain" description="Nephrocystin 3-like N-terminal" evidence="3">
    <location>
        <begin position="190"/>
        <end position="347"/>
    </location>
</feature>
<comment type="caution">
    <text evidence="4">The sequence shown here is derived from an EMBL/GenBank/DDBJ whole genome shotgun (WGS) entry which is preliminary data.</text>
</comment>
<dbReference type="EMBL" id="JACGCI010000014">
    <property type="protein sequence ID" value="KAF6759897.1"/>
    <property type="molecule type" value="Genomic_DNA"/>
</dbReference>
<dbReference type="InterPro" id="IPR056884">
    <property type="entry name" value="NPHP3-like_N"/>
</dbReference>
<feature type="compositionally biased region" description="Pro residues" evidence="2">
    <location>
        <begin position="85"/>
        <end position="94"/>
    </location>
</feature>
<evidence type="ECO:0000313" key="5">
    <source>
        <dbReference type="Proteomes" id="UP000521943"/>
    </source>
</evidence>
<evidence type="ECO:0000256" key="1">
    <source>
        <dbReference type="ARBA" id="ARBA00022737"/>
    </source>
</evidence>
<keyword evidence="1" id="KW-0677">Repeat</keyword>
<dbReference type="Pfam" id="PF24883">
    <property type="entry name" value="NPHP3_N"/>
    <property type="match status" value="1"/>
</dbReference>
<sequence>MNEGGKGLNGTQPIVPWDYGASRPAPEKSVPAINSSELLPLFAAVKRILGDHITMVLDCGGKSANFLVSSGQSKKDRPHALAHGPPIPPLPTATPPSSYHNPPSLSQSSPTTLLIFPDARDFNLENFIYNEAPRQGPSSASITWKSGWNELAKHHAAPNALYNSSVLSGAPRCDEDHRVGVVLELMTDYKSDARLLCVTGPARSGKSCLQKTIAERCQEAGILVSSFFFCREDSSRNDPTAIAATMAYQVGLKHEYLRALIGEAVEKDPLIFSKSLSAQLTTLVVEPARRFHSKVGDGAARDFPYILLVDGLDECGNSNCQLDLLKVLKSSIIDGGDSLFRVCITSRPNSSIRRALGPPTGFLHGSALHIQLGNKDHMSDDRWSWLPWRNFPMIHPRRGKRART</sequence>
<dbReference type="AlphaFoldDB" id="A0A8H6I8S2"/>
<dbReference type="Proteomes" id="UP000521943">
    <property type="component" value="Unassembled WGS sequence"/>
</dbReference>
<proteinExistence type="predicted"/>
<feature type="region of interest" description="Disordered" evidence="2">
    <location>
        <begin position="1"/>
        <end position="20"/>
    </location>
</feature>
<gene>
    <name evidence="4" type="ORF">DFP72DRAFT_120087</name>
</gene>
<protein>
    <recommendedName>
        <fullName evidence="3">Nephrocystin 3-like N-terminal domain-containing protein</fullName>
    </recommendedName>
</protein>
<dbReference type="Gene3D" id="3.40.50.300">
    <property type="entry name" value="P-loop containing nucleotide triphosphate hydrolases"/>
    <property type="match status" value="1"/>
</dbReference>
<name>A0A8H6I8S2_9AGAR</name>
<accession>A0A8H6I8S2</accession>
<evidence type="ECO:0000256" key="2">
    <source>
        <dbReference type="SAM" id="MobiDB-lite"/>
    </source>
</evidence>
<dbReference type="InterPro" id="IPR027417">
    <property type="entry name" value="P-loop_NTPase"/>
</dbReference>
<reference evidence="4 5" key="1">
    <citation type="submission" date="2020-07" db="EMBL/GenBank/DDBJ databases">
        <title>Comparative genomics of pyrophilous fungi reveals a link between fire events and developmental genes.</title>
        <authorList>
            <consortium name="DOE Joint Genome Institute"/>
            <person name="Steindorff A.S."/>
            <person name="Carver A."/>
            <person name="Calhoun S."/>
            <person name="Stillman K."/>
            <person name="Liu H."/>
            <person name="Lipzen A."/>
            <person name="Pangilinan J."/>
            <person name="Labutti K."/>
            <person name="Bruns T.D."/>
            <person name="Grigoriev I.V."/>
        </authorList>
    </citation>
    <scope>NUCLEOTIDE SEQUENCE [LARGE SCALE GENOMIC DNA]</scope>
    <source>
        <strain evidence="4 5">CBS 144469</strain>
    </source>
</reference>